<organism evidence="2 3">
    <name type="scientific">Botryobasidium botryosum (strain FD-172 SS1)</name>
    <dbReference type="NCBI Taxonomy" id="930990"/>
    <lineage>
        <taxon>Eukaryota</taxon>
        <taxon>Fungi</taxon>
        <taxon>Dikarya</taxon>
        <taxon>Basidiomycota</taxon>
        <taxon>Agaricomycotina</taxon>
        <taxon>Agaricomycetes</taxon>
        <taxon>Cantharellales</taxon>
        <taxon>Botryobasidiaceae</taxon>
        <taxon>Botryobasidium</taxon>
    </lineage>
</organism>
<keyword evidence="3" id="KW-1185">Reference proteome</keyword>
<dbReference type="AlphaFoldDB" id="A0A067M5A7"/>
<dbReference type="FunCoup" id="A0A067M5A7">
    <property type="interactions" value="26"/>
</dbReference>
<dbReference type="Proteomes" id="UP000027195">
    <property type="component" value="Unassembled WGS sequence"/>
</dbReference>
<feature type="region of interest" description="Disordered" evidence="1">
    <location>
        <begin position="173"/>
        <end position="232"/>
    </location>
</feature>
<accession>A0A067M5A7</accession>
<dbReference type="InterPro" id="IPR010684">
    <property type="entry name" value="RNA_pol_II_trans_fac_SIII_A"/>
</dbReference>
<sequence length="342" mass="37407">MSEVEDSRVRSLSQLCLRVISTNINDYQSLGDLPYRLVKPILEKCTPEALLQFEKASPHLKAEDQEIWEDLCYKHFGDVRRAPDGSELAAPKSWRKHFVVCREQEAIRVEVAGARLREKYQRLEASKRDRQLIFTDNVPPMKRQKMSGGGFTWGATKPRTLFDKARSSAKKIKAVYRGPPIQPSPASWTDSSSSSSSSTSSFSLPSSLAKTSTPYPLIPAPKSRVVQRPMPGSATAHRSLLGQLARESEATQKRPTVVVKTISKTMVVGPTPRAPPTLASILAARARPSGAGVDADSAPAPAPPLSMAVRLPPPARAKTSAANALFMPKNRAYSQLPSRART</sequence>
<name>A0A067M5A7_BOTB1</name>
<reference evidence="3" key="1">
    <citation type="journal article" date="2014" name="Proc. Natl. Acad. Sci. U.S.A.">
        <title>Extensive sampling of basidiomycete genomes demonstrates inadequacy of the white-rot/brown-rot paradigm for wood decay fungi.</title>
        <authorList>
            <person name="Riley R."/>
            <person name="Salamov A.A."/>
            <person name="Brown D.W."/>
            <person name="Nagy L.G."/>
            <person name="Floudas D."/>
            <person name="Held B.W."/>
            <person name="Levasseur A."/>
            <person name="Lombard V."/>
            <person name="Morin E."/>
            <person name="Otillar R."/>
            <person name="Lindquist E.A."/>
            <person name="Sun H."/>
            <person name="LaButti K.M."/>
            <person name="Schmutz J."/>
            <person name="Jabbour D."/>
            <person name="Luo H."/>
            <person name="Baker S.E."/>
            <person name="Pisabarro A.G."/>
            <person name="Walton J.D."/>
            <person name="Blanchette R.A."/>
            <person name="Henrissat B."/>
            <person name="Martin F."/>
            <person name="Cullen D."/>
            <person name="Hibbett D.S."/>
            <person name="Grigoriev I.V."/>
        </authorList>
    </citation>
    <scope>NUCLEOTIDE SEQUENCE [LARGE SCALE GENOMIC DNA]</scope>
    <source>
        <strain evidence="3">FD-172 SS1</strain>
    </source>
</reference>
<protein>
    <recommendedName>
        <fullName evidence="4">Elongin-A</fullName>
    </recommendedName>
</protein>
<dbReference type="GO" id="GO:0070449">
    <property type="term" value="C:elongin complex"/>
    <property type="evidence" value="ECO:0007669"/>
    <property type="project" value="InterPro"/>
</dbReference>
<dbReference type="Gene3D" id="6.10.250.3180">
    <property type="match status" value="1"/>
</dbReference>
<evidence type="ECO:0000313" key="3">
    <source>
        <dbReference type="Proteomes" id="UP000027195"/>
    </source>
</evidence>
<feature type="compositionally biased region" description="Low complexity" evidence="1">
    <location>
        <begin position="184"/>
        <end position="212"/>
    </location>
</feature>
<dbReference type="HOGENOM" id="CLU_074637_0_0_1"/>
<evidence type="ECO:0000256" key="1">
    <source>
        <dbReference type="SAM" id="MobiDB-lite"/>
    </source>
</evidence>
<dbReference type="PANTHER" id="PTHR15141">
    <property type="entry name" value="TRANSCRIPTION ELONGATION FACTOR B POLYPEPTIDE 3"/>
    <property type="match status" value="1"/>
</dbReference>
<dbReference type="GO" id="GO:0006368">
    <property type="term" value="P:transcription elongation by RNA polymerase II"/>
    <property type="evidence" value="ECO:0007669"/>
    <property type="project" value="InterPro"/>
</dbReference>
<dbReference type="Pfam" id="PF06881">
    <property type="entry name" value="Elongin_A"/>
    <property type="match status" value="1"/>
</dbReference>
<dbReference type="InterPro" id="IPR051870">
    <property type="entry name" value="Elongin-A_domain"/>
</dbReference>
<dbReference type="InParanoid" id="A0A067M5A7"/>
<dbReference type="PANTHER" id="PTHR15141:SF76">
    <property type="entry name" value="TRANSCRIPTION ELONGATION FACTOR B POLYPEPTIDE 3"/>
    <property type="match status" value="1"/>
</dbReference>
<dbReference type="OrthoDB" id="21513at2759"/>
<dbReference type="STRING" id="930990.A0A067M5A7"/>
<evidence type="ECO:0000313" key="2">
    <source>
        <dbReference type="EMBL" id="KDQ07067.1"/>
    </source>
</evidence>
<evidence type="ECO:0008006" key="4">
    <source>
        <dbReference type="Google" id="ProtNLM"/>
    </source>
</evidence>
<dbReference type="EMBL" id="KL198116">
    <property type="protein sequence ID" value="KDQ07067.1"/>
    <property type="molecule type" value="Genomic_DNA"/>
</dbReference>
<proteinExistence type="predicted"/>
<gene>
    <name evidence="2" type="ORF">BOTBODRAFT_149386</name>
</gene>